<dbReference type="SUPFAM" id="SSF57440">
    <property type="entry name" value="Kringle-like"/>
    <property type="match status" value="1"/>
</dbReference>
<feature type="region of interest" description="Disordered" evidence="4">
    <location>
        <begin position="32"/>
        <end position="88"/>
    </location>
</feature>
<dbReference type="PROSITE" id="PS51092">
    <property type="entry name" value="FN2_2"/>
    <property type="match status" value="1"/>
</dbReference>
<evidence type="ECO:0000256" key="1">
    <source>
        <dbReference type="ARBA" id="ARBA00022737"/>
    </source>
</evidence>
<accession>A0A553PH88</accession>
<evidence type="ECO:0000313" key="7">
    <source>
        <dbReference type="Proteomes" id="UP000318571"/>
    </source>
</evidence>
<gene>
    <name evidence="6" type="ORF">TCAL_15936</name>
</gene>
<dbReference type="InterPro" id="IPR000562">
    <property type="entry name" value="FN_type2_dom"/>
</dbReference>
<dbReference type="InterPro" id="IPR013806">
    <property type="entry name" value="Kringle-like"/>
</dbReference>
<dbReference type="Proteomes" id="UP000318571">
    <property type="component" value="Chromosome 5"/>
</dbReference>
<reference evidence="6 7" key="1">
    <citation type="journal article" date="2018" name="Nat. Ecol. Evol.">
        <title>Genomic signatures of mitonuclear coevolution across populations of Tigriopus californicus.</title>
        <authorList>
            <person name="Barreto F.S."/>
            <person name="Watson E.T."/>
            <person name="Lima T.G."/>
            <person name="Willett C.S."/>
            <person name="Edmands S."/>
            <person name="Li W."/>
            <person name="Burton R.S."/>
        </authorList>
    </citation>
    <scope>NUCLEOTIDE SEQUENCE [LARGE SCALE GENOMIC DNA]</scope>
    <source>
        <strain evidence="6 7">San Diego</strain>
    </source>
</reference>
<evidence type="ECO:0000256" key="4">
    <source>
        <dbReference type="SAM" id="MobiDB-lite"/>
    </source>
</evidence>
<dbReference type="EMBL" id="VCGU01000004">
    <property type="protein sequence ID" value="TRY77036.1"/>
    <property type="molecule type" value="Genomic_DNA"/>
</dbReference>
<dbReference type="Gene3D" id="2.10.10.10">
    <property type="entry name" value="Fibronectin, type II, collagen-binding"/>
    <property type="match status" value="1"/>
</dbReference>
<name>A0A553PH88_TIGCA</name>
<keyword evidence="2" id="KW-1015">Disulfide bond</keyword>
<feature type="compositionally biased region" description="Polar residues" evidence="4">
    <location>
        <begin position="32"/>
        <end position="43"/>
    </location>
</feature>
<dbReference type="InterPro" id="IPR036943">
    <property type="entry name" value="FN_type2_sf"/>
</dbReference>
<comment type="caution">
    <text evidence="3">Lacks conserved residue(s) required for the propagation of feature annotation.</text>
</comment>
<evidence type="ECO:0000256" key="3">
    <source>
        <dbReference type="PROSITE-ProRule" id="PRU00479"/>
    </source>
</evidence>
<dbReference type="Pfam" id="PF00040">
    <property type="entry name" value="fn2"/>
    <property type="match status" value="1"/>
</dbReference>
<feature type="domain" description="Fibronectin type-II" evidence="5">
    <location>
        <begin position="216"/>
        <end position="268"/>
    </location>
</feature>
<organism evidence="6 7">
    <name type="scientific">Tigriopus californicus</name>
    <name type="common">Marine copepod</name>
    <dbReference type="NCBI Taxonomy" id="6832"/>
    <lineage>
        <taxon>Eukaryota</taxon>
        <taxon>Metazoa</taxon>
        <taxon>Ecdysozoa</taxon>
        <taxon>Arthropoda</taxon>
        <taxon>Crustacea</taxon>
        <taxon>Multicrustacea</taxon>
        <taxon>Hexanauplia</taxon>
        <taxon>Copepoda</taxon>
        <taxon>Harpacticoida</taxon>
        <taxon>Harpacticidae</taxon>
        <taxon>Tigriopus</taxon>
    </lineage>
</organism>
<evidence type="ECO:0000256" key="2">
    <source>
        <dbReference type="ARBA" id="ARBA00023157"/>
    </source>
</evidence>
<dbReference type="AlphaFoldDB" id="A0A553PH88"/>
<protein>
    <recommendedName>
        <fullName evidence="5">Fibronectin type-II domain-containing protein</fullName>
    </recommendedName>
</protein>
<evidence type="ECO:0000259" key="5">
    <source>
        <dbReference type="PROSITE" id="PS51092"/>
    </source>
</evidence>
<proteinExistence type="predicted"/>
<sequence>MSTVQSPHSAWNNGRAASSVTVAVDTFASSQTSPASSQYNTPARHSAVCPTNGPGRVLPGVERHAGRYPRGRTNARIETSPMDPLTSSAVDLGIQIGPNSRNSPTLLSQTAASRALRLADPVQKYRPGSRYIASHMGFFHLGLPFAEADDGPGEAGPVTYPNLQELHVKHILNQEEISRQFKQMRLRLTLKESSKAPKMWKPTTRSPSHIVPCSTENGVSCVFPFNYQGQNQTKCLKSLLPGKTWCPIKLQPDGTFIQQPDAWDYCRPGCS</sequence>
<evidence type="ECO:0000313" key="6">
    <source>
        <dbReference type="EMBL" id="TRY77036.1"/>
    </source>
</evidence>
<keyword evidence="1" id="KW-0677">Repeat</keyword>
<comment type="caution">
    <text evidence="6">The sequence shown here is derived from an EMBL/GenBank/DDBJ whole genome shotgun (WGS) entry which is preliminary data.</text>
</comment>
<keyword evidence="7" id="KW-1185">Reference proteome</keyword>